<keyword evidence="1" id="KW-0472">Membrane</keyword>
<dbReference type="EMBL" id="CAUI01000023">
    <property type="protein sequence ID" value="CCU80878.1"/>
    <property type="molecule type" value="Genomic_DNA"/>
</dbReference>
<organism evidence="2 3">
    <name type="scientific">Halanaerobium saccharolyticum subsp. saccharolyticum DSM 6643</name>
    <dbReference type="NCBI Taxonomy" id="1293054"/>
    <lineage>
        <taxon>Bacteria</taxon>
        <taxon>Bacillati</taxon>
        <taxon>Bacillota</taxon>
        <taxon>Clostridia</taxon>
        <taxon>Halanaerobiales</taxon>
        <taxon>Halanaerobiaceae</taxon>
        <taxon>Halanaerobium</taxon>
    </lineage>
</organism>
<name>M5E3S0_9FIRM</name>
<dbReference type="Pfam" id="PF12841">
    <property type="entry name" value="YvrJ"/>
    <property type="match status" value="1"/>
</dbReference>
<keyword evidence="3" id="KW-1185">Reference proteome</keyword>
<dbReference type="InParanoid" id="M5E3S0"/>
<evidence type="ECO:0000313" key="2">
    <source>
        <dbReference type="EMBL" id="CCU80878.1"/>
    </source>
</evidence>
<dbReference type="eggNOG" id="ENOG5033A90">
    <property type="taxonomic scope" value="Bacteria"/>
</dbReference>
<comment type="caution">
    <text evidence="2">The sequence shown here is derived from an EMBL/GenBank/DDBJ whole genome shotgun (WGS) entry which is preliminary data.</text>
</comment>
<gene>
    <name evidence="2" type="ORF">HSACCH_02388</name>
</gene>
<evidence type="ECO:0000256" key="1">
    <source>
        <dbReference type="SAM" id="Phobius"/>
    </source>
</evidence>
<dbReference type="AlphaFoldDB" id="M5E3S0"/>
<sequence>MKEIFNLISTYGFPMVLSIYLLVRFEPMLKELKKSVDTLIIINEMNKNDKNFKH</sequence>
<proteinExistence type="predicted"/>
<evidence type="ECO:0000313" key="3">
    <source>
        <dbReference type="Proteomes" id="UP000012063"/>
    </source>
</evidence>
<protein>
    <recommendedName>
        <fullName evidence="4">YvrJ-like protein</fullName>
    </recommendedName>
</protein>
<evidence type="ECO:0008006" key="4">
    <source>
        <dbReference type="Google" id="ProtNLM"/>
    </source>
</evidence>
<dbReference type="Proteomes" id="UP000012063">
    <property type="component" value="Unassembled WGS sequence"/>
</dbReference>
<keyword evidence="1" id="KW-0812">Transmembrane</keyword>
<dbReference type="InterPro" id="IPR024419">
    <property type="entry name" value="YvrJ"/>
</dbReference>
<reference evidence="3" key="1">
    <citation type="journal article" date="2013" name="Genome Announc.">
        <title>Genome Sequence of Halanaerobium saccharolyticum subsp. saccharolyticum Strain DSM 6643T, a Halophilic Hydrogen-Producing Bacterium.</title>
        <authorList>
            <person name="Kivisto A."/>
            <person name="Larjo A."/>
            <person name="Ciranna A."/>
            <person name="Santala V."/>
            <person name="Roos C."/>
            <person name="Karp M."/>
        </authorList>
    </citation>
    <scope>NUCLEOTIDE SEQUENCE [LARGE SCALE GENOMIC DNA]</scope>
    <source>
        <strain evidence="3">DSM 6643</strain>
    </source>
</reference>
<dbReference type="OrthoDB" id="2662123at2"/>
<feature type="transmembrane region" description="Helical" evidence="1">
    <location>
        <begin position="6"/>
        <end position="23"/>
    </location>
</feature>
<accession>M5E3S0</accession>
<dbReference type="RefSeq" id="WP_005490167.1">
    <property type="nucleotide sequence ID" value="NZ_CAUI01000023.1"/>
</dbReference>
<keyword evidence="1" id="KW-1133">Transmembrane helix</keyword>